<dbReference type="InterPro" id="IPR016092">
    <property type="entry name" value="ATAP"/>
</dbReference>
<dbReference type="Proteomes" id="UP000549394">
    <property type="component" value="Unassembled WGS sequence"/>
</dbReference>
<dbReference type="SUPFAM" id="SSF89360">
    <property type="entry name" value="HesB-like domain"/>
    <property type="match status" value="1"/>
</dbReference>
<keyword evidence="5" id="KW-1185">Reference proteome</keyword>
<evidence type="ECO:0000256" key="2">
    <source>
        <dbReference type="ARBA" id="ARBA00039743"/>
    </source>
</evidence>
<evidence type="ECO:0000313" key="5">
    <source>
        <dbReference type="Proteomes" id="UP000549394"/>
    </source>
</evidence>
<sequence length="281" mass="31681">MVPIKIPQKIVLRMSTSISLHDRFSKIAESSSHEDTQLFDILQRPTNGDASDTLTDNSSEIEDYYNNRKKTPKQRIVLARPLPIGMRYTNVDKIKTQRISVFERLGYPRNRSYYKQPQVKSVTKEQLDKELDDYMIEGVALNSKTCHTFIAMSGGRALTATVRAVSQRKFKPTKAPIILTEAAVSQVKTLLKLKPNSQGLKIGVKTRGCNGLAYTLDYFTEKSKLDEQVNQDGVTILIDRKAQLSLLGTEMDYVQEPLSSQFVFYNPNIKGTCGCGESFNI</sequence>
<evidence type="ECO:0000256" key="1">
    <source>
        <dbReference type="ARBA" id="ARBA00006718"/>
    </source>
</evidence>
<name>A0A7I8VD28_9ANNE</name>
<dbReference type="AlphaFoldDB" id="A0A7I8VD28"/>
<dbReference type="GO" id="GO:0005739">
    <property type="term" value="C:mitochondrion"/>
    <property type="evidence" value="ECO:0007669"/>
    <property type="project" value="TreeGrafter"/>
</dbReference>
<proteinExistence type="inferred from homology"/>
<dbReference type="Gene3D" id="2.60.300.12">
    <property type="entry name" value="HesB-like domain"/>
    <property type="match status" value="1"/>
</dbReference>
<dbReference type="PANTHER" id="PTHR10072:SF41">
    <property type="entry name" value="IRON-SULFUR CLUSTER ASSEMBLY 1 HOMOLOG, MITOCHONDRIAL"/>
    <property type="match status" value="1"/>
</dbReference>
<dbReference type="NCBIfam" id="TIGR00049">
    <property type="entry name" value="iron-sulfur cluster assembly accessory protein"/>
    <property type="match status" value="1"/>
</dbReference>
<dbReference type="PANTHER" id="PTHR10072">
    <property type="entry name" value="IRON-SULFUR CLUSTER ASSEMBLY PROTEIN"/>
    <property type="match status" value="1"/>
</dbReference>
<dbReference type="InterPro" id="IPR000361">
    <property type="entry name" value="ATAP_core_dom"/>
</dbReference>
<dbReference type="FunFam" id="2.60.300.12:FF:000001">
    <property type="entry name" value="Iron-binding protein IscA"/>
    <property type="match status" value="1"/>
</dbReference>
<dbReference type="GO" id="GO:0016226">
    <property type="term" value="P:iron-sulfur cluster assembly"/>
    <property type="evidence" value="ECO:0007669"/>
    <property type="project" value="InterPro"/>
</dbReference>
<dbReference type="InterPro" id="IPR050322">
    <property type="entry name" value="Fe-S_cluster_asmbl/transfer"/>
</dbReference>
<gene>
    <name evidence="4" type="ORF">DGYR_LOCUS2580</name>
</gene>
<comment type="caution">
    <text evidence="4">The sequence shown here is derived from an EMBL/GenBank/DDBJ whole genome shotgun (WGS) entry which is preliminary data.</text>
</comment>
<dbReference type="InterPro" id="IPR035903">
    <property type="entry name" value="HesB-like_dom_sf"/>
</dbReference>
<dbReference type="EMBL" id="CAJFCJ010000004">
    <property type="protein sequence ID" value="CAD5113623.1"/>
    <property type="molecule type" value="Genomic_DNA"/>
</dbReference>
<evidence type="ECO:0000313" key="4">
    <source>
        <dbReference type="EMBL" id="CAD5113623.1"/>
    </source>
</evidence>
<protein>
    <recommendedName>
        <fullName evidence="2">Iron-sulfur cluster assembly 1 homolog, mitochondrial</fullName>
    </recommendedName>
</protein>
<organism evidence="4 5">
    <name type="scientific">Dimorphilus gyrociliatus</name>
    <dbReference type="NCBI Taxonomy" id="2664684"/>
    <lineage>
        <taxon>Eukaryota</taxon>
        <taxon>Metazoa</taxon>
        <taxon>Spiralia</taxon>
        <taxon>Lophotrochozoa</taxon>
        <taxon>Annelida</taxon>
        <taxon>Polychaeta</taxon>
        <taxon>Polychaeta incertae sedis</taxon>
        <taxon>Dinophilidae</taxon>
        <taxon>Dimorphilus</taxon>
    </lineage>
</organism>
<dbReference type="GO" id="GO:0051537">
    <property type="term" value="F:2 iron, 2 sulfur cluster binding"/>
    <property type="evidence" value="ECO:0007669"/>
    <property type="project" value="TreeGrafter"/>
</dbReference>
<dbReference type="OrthoDB" id="333486at2759"/>
<evidence type="ECO:0000259" key="3">
    <source>
        <dbReference type="Pfam" id="PF01521"/>
    </source>
</evidence>
<reference evidence="4 5" key="1">
    <citation type="submission" date="2020-08" db="EMBL/GenBank/DDBJ databases">
        <authorList>
            <person name="Hejnol A."/>
        </authorList>
    </citation>
    <scope>NUCLEOTIDE SEQUENCE [LARGE SCALE GENOMIC DNA]</scope>
</reference>
<comment type="similarity">
    <text evidence="1">Belongs to the HesB/IscA family.</text>
</comment>
<dbReference type="Pfam" id="PF01521">
    <property type="entry name" value="Fe-S_biosyn"/>
    <property type="match status" value="1"/>
</dbReference>
<dbReference type="InterPro" id="IPR017870">
    <property type="entry name" value="FeS_cluster_insertion_CS"/>
</dbReference>
<feature type="domain" description="Core" evidence="3">
    <location>
        <begin position="177"/>
        <end position="277"/>
    </location>
</feature>
<dbReference type="PROSITE" id="PS01152">
    <property type="entry name" value="HESB"/>
    <property type="match status" value="1"/>
</dbReference>
<accession>A0A7I8VD28</accession>